<evidence type="ECO:0000313" key="2">
    <source>
        <dbReference type="EMBL" id="BAE73595.1"/>
    </source>
</evidence>
<dbReference type="AlphaFoldDB" id="Q2NW80"/>
<accession>Q2NW80</accession>
<dbReference type="RefSeq" id="WP_011410183.1">
    <property type="nucleotide sequence ID" value="NC_007712.1"/>
</dbReference>
<evidence type="ECO:0000313" key="3">
    <source>
        <dbReference type="EMBL" id="CRL43981.1"/>
    </source>
</evidence>
<organism evidence="2 4">
    <name type="scientific">Sodalis glossinidius (strain morsitans)</name>
    <dbReference type="NCBI Taxonomy" id="343509"/>
    <lineage>
        <taxon>Bacteria</taxon>
        <taxon>Pseudomonadati</taxon>
        <taxon>Pseudomonadota</taxon>
        <taxon>Gammaproteobacteria</taxon>
        <taxon>Enterobacterales</taxon>
        <taxon>Bruguierivoracaceae</taxon>
        <taxon>Sodalis</taxon>
    </lineage>
</organism>
<dbReference type="EMBL" id="LN854557">
    <property type="protein sequence ID" value="CRL43981.1"/>
    <property type="molecule type" value="Genomic_DNA"/>
</dbReference>
<dbReference type="KEGG" id="sgl:SG0320"/>
<evidence type="ECO:0000259" key="1">
    <source>
        <dbReference type="Pfam" id="PF24746"/>
    </source>
</evidence>
<keyword evidence="4" id="KW-1185">Reference proteome</keyword>
<dbReference type="Proteomes" id="UP000245838">
    <property type="component" value="Chromosome sggmmb4_Chromosome"/>
</dbReference>
<dbReference type="HOGENOM" id="CLU_171121_0_0_6"/>
<reference evidence="3 5" key="2">
    <citation type="submission" date="2015-05" db="EMBL/GenBank/DDBJ databases">
        <authorList>
            <person name="Goodhead I."/>
        </authorList>
    </citation>
    <scope>NUCLEOTIDE SEQUENCE [LARGE SCALE GENOMIC DNA]</scope>
    <source>
        <strain evidence="3">B4</strain>
        <strain evidence="5">morsitans</strain>
    </source>
</reference>
<dbReference type="eggNOG" id="ENOG50330TW">
    <property type="taxonomic scope" value="Bacteria"/>
</dbReference>
<evidence type="ECO:0000313" key="5">
    <source>
        <dbReference type="Proteomes" id="UP000245838"/>
    </source>
</evidence>
<dbReference type="Pfam" id="PF24746">
    <property type="entry name" value="DUF7694"/>
    <property type="match status" value="1"/>
</dbReference>
<dbReference type="BioCyc" id="SGLO343509:SGP1_RS02940-MONOMER"/>
<feature type="domain" description="DUF7694" evidence="1">
    <location>
        <begin position="54"/>
        <end position="102"/>
    </location>
</feature>
<dbReference type="EMBL" id="AP008232">
    <property type="protein sequence ID" value="BAE73595.1"/>
    <property type="molecule type" value="Genomic_DNA"/>
</dbReference>
<dbReference type="OrthoDB" id="2087742at2"/>
<dbReference type="STRING" id="343509.SG0320"/>
<evidence type="ECO:0000313" key="4">
    <source>
        <dbReference type="Proteomes" id="UP000001932"/>
    </source>
</evidence>
<proteinExistence type="predicted"/>
<dbReference type="Proteomes" id="UP000001932">
    <property type="component" value="Chromosome"/>
</dbReference>
<protein>
    <recommendedName>
        <fullName evidence="1">DUF7694 domain-containing protein</fullName>
    </recommendedName>
</protein>
<reference evidence="2 4" key="1">
    <citation type="journal article" date="2006" name="Genome Res.">
        <title>Massive genome erosion and functional adaptations provide insights into the symbiotic lifestyle of Sodalis glossinidius in the tsetse host.</title>
        <authorList>
            <person name="Toh H."/>
            <person name="Weiss B.L."/>
            <person name="Perkin S.A.H."/>
            <person name="Yamashita A."/>
            <person name="Oshima K."/>
            <person name="Hattori M."/>
            <person name="Aksoy S."/>
        </authorList>
    </citation>
    <scope>NUCLEOTIDE SEQUENCE [LARGE SCALE GENOMIC DNA]</scope>
    <source>
        <strain evidence="2">Morsitans</strain>
        <strain evidence="4">morsitans</strain>
    </source>
</reference>
<sequence length="113" mass="13002">MELLSIPVAQWPPQNHDPRRLKMFIHPEVLVQVFDEGNGIYRLTVNLLALGGNERWKDGISWDSLQEIKDSVGFAGQDAVEVYPAAQDVVNVANMRHLWVLLEKRPFAWRHES</sequence>
<dbReference type="InterPro" id="IPR056111">
    <property type="entry name" value="DUF7694"/>
</dbReference>
<gene>
    <name evidence="2" type="ordered locus">SG0320</name>
    <name evidence="3" type="ORF">SGGMMB4_00779</name>
</gene>
<name>Q2NW80_SODGM</name>